<organism evidence="1">
    <name type="scientific">uncultured Propionibacteriaceae bacterium</name>
    <dbReference type="NCBI Taxonomy" id="257457"/>
    <lineage>
        <taxon>Bacteria</taxon>
        <taxon>Bacillati</taxon>
        <taxon>Actinomycetota</taxon>
        <taxon>Actinomycetes</taxon>
        <taxon>Propionibacteriales</taxon>
        <taxon>Propionibacteriaceae</taxon>
        <taxon>environmental samples</taxon>
    </lineage>
</organism>
<proteinExistence type="predicted"/>
<dbReference type="EMBL" id="CADCUO010000092">
    <property type="protein sequence ID" value="CAA9391259.1"/>
    <property type="molecule type" value="Genomic_DNA"/>
</dbReference>
<dbReference type="AlphaFoldDB" id="A0A6J4NQV7"/>
<reference evidence="1" key="1">
    <citation type="submission" date="2020-02" db="EMBL/GenBank/DDBJ databases">
        <authorList>
            <person name="Meier V. D."/>
        </authorList>
    </citation>
    <scope>NUCLEOTIDE SEQUENCE</scope>
    <source>
        <strain evidence="1">AVDCRST_MAG75</strain>
    </source>
</reference>
<sequence>MVRSIAGAAATKTYRCPGCNQAVTPGTPHVVVWPDVPMLSSATGLDERRHWHTSCWQRRP</sequence>
<gene>
    <name evidence="1" type="ORF">AVDCRST_MAG75-1578</name>
</gene>
<accession>A0A6J4NQV7</accession>
<evidence type="ECO:0000313" key="1">
    <source>
        <dbReference type="EMBL" id="CAA9391259.1"/>
    </source>
</evidence>
<protein>
    <submittedName>
        <fullName evidence="1">ATP/GTP-binding protein</fullName>
    </submittedName>
</protein>
<name>A0A6J4NQV7_9ACTN</name>